<sequence>MPIVDEASMQHMFHIHQQTQMQQQKIELYVEFEYIVAKKYDRVEVYKGMNSDNKEEFEANYEAGDENDDGDKAGEAIMQNTVVQRTVNQSFDVPPFTQSLDLDVMDAPKFSKYTNICVVVPKDDEFRIGMEYRFRQLVVATIRSYTIFRGVDYTMYEFEPQTFYAKCKIYGCGCDWLIRNKDYWEIRRYNKRHTCTIRMISQDHFKLDSDTVAEAIRPLVGWQSKSPLKKYSVVGKNLTKLCQCGIR</sequence>
<accession>A0A445CT22</accession>
<protein>
    <recommendedName>
        <fullName evidence="3">Transposase MuDR plant domain-containing protein</fullName>
    </recommendedName>
</protein>
<evidence type="ECO:0000313" key="1">
    <source>
        <dbReference type="EMBL" id="RYR54126.1"/>
    </source>
</evidence>
<dbReference type="EMBL" id="SDMP01000006">
    <property type="protein sequence ID" value="RYR54126.1"/>
    <property type="molecule type" value="Genomic_DNA"/>
</dbReference>
<name>A0A445CT22_ARAHY</name>
<keyword evidence="2" id="KW-1185">Reference proteome</keyword>
<gene>
    <name evidence="1" type="ORF">Ahy_A06g029384</name>
</gene>
<proteinExistence type="predicted"/>
<evidence type="ECO:0008006" key="3">
    <source>
        <dbReference type="Google" id="ProtNLM"/>
    </source>
</evidence>
<comment type="caution">
    <text evidence="1">The sequence shown here is derived from an EMBL/GenBank/DDBJ whole genome shotgun (WGS) entry which is preliminary data.</text>
</comment>
<evidence type="ECO:0000313" key="2">
    <source>
        <dbReference type="Proteomes" id="UP000289738"/>
    </source>
</evidence>
<reference evidence="1 2" key="1">
    <citation type="submission" date="2019-01" db="EMBL/GenBank/DDBJ databases">
        <title>Sequencing of cultivated peanut Arachis hypogaea provides insights into genome evolution and oil improvement.</title>
        <authorList>
            <person name="Chen X."/>
        </authorList>
    </citation>
    <scope>NUCLEOTIDE SEQUENCE [LARGE SCALE GENOMIC DNA]</scope>
    <source>
        <strain evidence="2">cv. Fuhuasheng</strain>
        <tissue evidence="1">Leaves</tissue>
    </source>
</reference>
<dbReference type="AlphaFoldDB" id="A0A445CT22"/>
<organism evidence="1 2">
    <name type="scientific">Arachis hypogaea</name>
    <name type="common">Peanut</name>
    <dbReference type="NCBI Taxonomy" id="3818"/>
    <lineage>
        <taxon>Eukaryota</taxon>
        <taxon>Viridiplantae</taxon>
        <taxon>Streptophyta</taxon>
        <taxon>Embryophyta</taxon>
        <taxon>Tracheophyta</taxon>
        <taxon>Spermatophyta</taxon>
        <taxon>Magnoliopsida</taxon>
        <taxon>eudicotyledons</taxon>
        <taxon>Gunneridae</taxon>
        <taxon>Pentapetalae</taxon>
        <taxon>rosids</taxon>
        <taxon>fabids</taxon>
        <taxon>Fabales</taxon>
        <taxon>Fabaceae</taxon>
        <taxon>Papilionoideae</taxon>
        <taxon>50 kb inversion clade</taxon>
        <taxon>dalbergioids sensu lato</taxon>
        <taxon>Dalbergieae</taxon>
        <taxon>Pterocarpus clade</taxon>
        <taxon>Arachis</taxon>
    </lineage>
</organism>
<dbReference type="Proteomes" id="UP000289738">
    <property type="component" value="Chromosome A06"/>
</dbReference>